<sequence>MESFGPIQSYTTVDVLSDTAADSPLGRATRVWKVKDSNAKIRVLKDVWLESDRLEEHKIREAILADAKALNEEDAQLEKRMLRPMAYWRVPVGDDEDDTGSVMLDNYNLGKAQMVNLITPKNPPVVHTQNVAMSMPSDRDSVSRSGTAVVDQKSDGIHQNKRPRPQRTILDRVFENDTQQQASPHHRYHYRIVFEQCATTIHDERSLSNVFRAILEVVKALYVLHSAGWVHRDISSGNVYWFDDDHTGLIGDFGVCYSYDRSGSSQCSHRNSVFHGSRDAGPQILVYSWQSQIERQLTQKDRLRFSQKER</sequence>
<dbReference type="EMBL" id="MU793325">
    <property type="protein sequence ID" value="KAJ3786030.1"/>
    <property type="molecule type" value="Genomic_DNA"/>
</dbReference>
<comment type="caution">
    <text evidence="2">The sequence shown here is derived from an EMBL/GenBank/DDBJ whole genome shotgun (WGS) entry which is preliminary data.</text>
</comment>
<keyword evidence="3" id="KW-1185">Reference proteome</keyword>
<reference evidence="2" key="1">
    <citation type="submission" date="2022-08" db="EMBL/GenBank/DDBJ databases">
        <authorList>
            <consortium name="DOE Joint Genome Institute"/>
            <person name="Min B."/>
            <person name="Riley R."/>
            <person name="Sierra-Patev S."/>
            <person name="Naranjo-Ortiz M."/>
            <person name="Looney B."/>
            <person name="Konkel Z."/>
            <person name="Slot J.C."/>
            <person name="Sakamoto Y."/>
            <person name="Steenwyk J.L."/>
            <person name="Rokas A."/>
            <person name="Carro J."/>
            <person name="Camarero S."/>
            <person name="Ferreira P."/>
            <person name="Molpeceres G."/>
            <person name="Ruiz-Duenas F.J."/>
            <person name="Serrano A."/>
            <person name="Henrissat B."/>
            <person name="Drula E."/>
            <person name="Hughes K.W."/>
            <person name="Mata J.L."/>
            <person name="Ishikawa N.K."/>
            <person name="Vargas-Isla R."/>
            <person name="Ushijima S."/>
            <person name="Smith C.A."/>
            <person name="Ahrendt S."/>
            <person name="Andreopoulos W."/>
            <person name="He G."/>
            <person name="Labutti K."/>
            <person name="Lipzen A."/>
            <person name="Ng V."/>
            <person name="Sandor L."/>
            <person name="Barry K."/>
            <person name="Martinez A.T."/>
            <person name="Xiao Y."/>
            <person name="Gibbons J.G."/>
            <person name="Terashima K."/>
            <person name="Hibbett D.S."/>
            <person name="Grigoriev I.V."/>
        </authorList>
    </citation>
    <scope>NUCLEOTIDE SEQUENCE</scope>
    <source>
        <strain evidence="2">TFB10291</strain>
    </source>
</reference>
<organism evidence="2 3">
    <name type="scientific">Lentinula aff. detonsa</name>
    <dbReference type="NCBI Taxonomy" id="2804958"/>
    <lineage>
        <taxon>Eukaryota</taxon>
        <taxon>Fungi</taxon>
        <taxon>Dikarya</taxon>
        <taxon>Basidiomycota</taxon>
        <taxon>Agaricomycotina</taxon>
        <taxon>Agaricomycetes</taxon>
        <taxon>Agaricomycetidae</taxon>
        <taxon>Agaricales</taxon>
        <taxon>Marasmiineae</taxon>
        <taxon>Omphalotaceae</taxon>
        <taxon>Lentinula</taxon>
    </lineage>
</organism>
<evidence type="ECO:0000313" key="3">
    <source>
        <dbReference type="Proteomes" id="UP001163798"/>
    </source>
</evidence>
<dbReference type="InterPro" id="IPR000719">
    <property type="entry name" value="Prot_kinase_dom"/>
</dbReference>
<dbReference type="InterPro" id="IPR011009">
    <property type="entry name" value="Kinase-like_dom_sf"/>
</dbReference>
<dbReference type="SUPFAM" id="SSF56112">
    <property type="entry name" value="Protein kinase-like (PK-like)"/>
    <property type="match status" value="1"/>
</dbReference>
<dbReference type="AlphaFoldDB" id="A0AA38KQV6"/>
<dbReference type="InterPro" id="IPR040976">
    <property type="entry name" value="Pkinase_fungal"/>
</dbReference>
<name>A0AA38KQV6_9AGAR</name>
<accession>A0AA38KQV6</accession>
<feature type="domain" description="Protein kinase" evidence="1">
    <location>
        <begin position="1"/>
        <end position="310"/>
    </location>
</feature>
<dbReference type="Proteomes" id="UP001163798">
    <property type="component" value="Unassembled WGS sequence"/>
</dbReference>
<dbReference type="GO" id="GO:0005524">
    <property type="term" value="F:ATP binding"/>
    <property type="evidence" value="ECO:0007669"/>
    <property type="project" value="InterPro"/>
</dbReference>
<evidence type="ECO:0000313" key="2">
    <source>
        <dbReference type="EMBL" id="KAJ3786030.1"/>
    </source>
</evidence>
<dbReference type="GO" id="GO:0004672">
    <property type="term" value="F:protein kinase activity"/>
    <property type="evidence" value="ECO:0007669"/>
    <property type="project" value="InterPro"/>
</dbReference>
<protein>
    <recommendedName>
        <fullName evidence="1">Protein kinase domain-containing protein</fullName>
    </recommendedName>
</protein>
<proteinExistence type="predicted"/>
<dbReference type="Gene3D" id="1.10.510.10">
    <property type="entry name" value="Transferase(Phosphotransferase) domain 1"/>
    <property type="match status" value="1"/>
</dbReference>
<gene>
    <name evidence="2" type="ORF">GGU10DRAFT_352959</name>
</gene>
<dbReference type="PROSITE" id="PS50011">
    <property type="entry name" value="PROTEIN_KINASE_DOM"/>
    <property type="match status" value="1"/>
</dbReference>
<evidence type="ECO:0000259" key="1">
    <source>
        <dbReference type="PROSITE" id="PS50011"/>
    </source>
</evidence>
<dbReference type="Pfam" id="PF17667">
    <property type="entry name" value="Pkinase_fungal"/>
    <property type="match status" value="1"/>
</dbReference>